<sequence>MGLTDGLLGPLLGGILGFLGAIVAAIIAFALARRKRAEQVDEEYTNPQIPGNHELGPILNYNRLHHQGLINGMDHIHHGQYRSIEFYRALEVNVARL</sequence>
<organism evidence="2 3">
    <name type="scientific">Xylaria arbuscula</name>
    <dbReference type="NCBI Taxonomy" id="114810"/>
    <lineage>
        <taxon>Eukaryota</taxon>
        <taxon>Fungi</taxon>
        <taxon>Dikarya</taxon>
        <taxon>Ascomycota</taxon>
        <taxon>Pezizomycotina</taxon>
        <taxon>Sordariomycetes</taxon>
        <taxon>Xylariomycetidae</taxon>
        <taxon>Xylariales</taxon>
        <taxon>Xylariaceae</taxon>
        <taxon>Xylaria</taxon>
    </lineage>
</organism>
<comment type="caution">
    <text evidence="2">The sequence shown here is derived from an EMBL/GenBank/DDBJ whole genome shotgun (WGS) entry which is preliminary data.</text>
</comment>
<keyword evidence="1" id="KW-0812">Transmembrane</keyword>
<evidence type="ECO:0000256" key="1">
    <source>
        <dbReference type="SAM" id="Phobius"/>
    </source>
</evidence>
<proteinExistence type="predicted"/>
<accession>A0A9W8TN19</accession>
<keyword evidence="1" id="KW-0472">Membrane</keyword>
<protein>
    <submittedName>
        <fullName evidence="2">Uncharacterized protein</fullName>
    </submittedName>
</protein>
<dbReference type="Proteomes" id="UP001148614">
    <property type="component" value="Unassembled WGS sequence"/>
</dbReference>
<evidence type="ECO:0000313" key="2">
    <source>
        <dbReference type="EMBL" id="KAJ3573387.1"/>
    </source>
</evidence>
<feature type="transmembrane region" description="Helical" evidence="1">
    <location>
        <begin position="12"/>
        <end position="32"/>
    </location>
</feature>
<keyword evidence="1" id="KW-1133">Transmembrane helix</keyword>
<keyword evidence="3" id="KW-1185">Reference proteome</keyword>
<dbReference type="EMBL" id="JANPWZ010000686">
    <property type="protein sequence ID" value="KAJ3573387.1"/>
    <property type="molecule type" value="Genomic_DNA"/>
</dbReference>
<reference evidence="2" key="1">
    <citation type="submission" date="2022-07" db="EMBL/GenBank/DDBJ databases">
        <title>Genome Sequence of Xylaria arbuscula.</title>
        <authorList>
            <person name="Buettner E."/>
        </authorList>
    </citation>
    <scope>NUCLEOTIDE SEQUENCE</scope>
    <source>
        <strain evidence="2">VT107</strain>
    </source>
</reference>
<dbReference type="AlphaFoldDB" id="A0A9W8TN19"/>
<gene>
    <name evidence="2" type="ORF">NPX13_g4723</name>
</gene>
<evidence type="ECO:0000313" key="3">
    <source>
        <dbReference type="Proteomes" id="UP001148614"/>
    </source>
</evidence>
<name>A0A9W8TN19_9PEZI</name>